<reference evidence="2 3" key="1">
    <citation type="submission" date="2020-04" db="EMBL/GenBank/DDBJ databases">
        <authorList>
            <person name="Hitch T.C.A."/>
            <person name="Wylensek D."/>
            <person name="Clavel T."/>
        </authorList>
    </citation>
    <scope>NUCLEOTIDE SEQUENCE [LARGE SCALE GENOMIC DNA]</scope>
    <source>
        <strain evidence="2 3">COR2-253-APC-1A</strain>
    </source>
</reference>
<dbReference type="AlphaFoldDB" id="A0A848APP2"/>
<evidence type="ECO:0000313" key="3">
    <source>
        <dbReference type="Proteomes" id="UP000576225"/>
    </source>
</evidence>
<feature type="transmembrane region" description="Helical" evidence="1">
    <location>
        <begin position="20"/>
        <end position="47"/>
    </location>
</feature>
<dbReference type="EMBL" id="JABAEW010000001">
    <property type="protein sequence ID" value="NMD84988.1"/>
    <property type="molecule type" value="Genomic_DNA"/>
</dbReference>
<evidence type="ECO:0000313" key="2">
    <source>
        <dbReference type="EMBL" id="NMD84988.1"/>
    </source>
</evidence>
<keyword evidence="1" id="KW-1133">Transmembrane helix</keyword>
<proteinExistence type="predicted"/>
<comment type="caution">
    <text evidence="2">The sequence shown here is derived from an EMBL/GenBank/DDBJ whole genome shotgun (WGS) entry which is preliminary data.</text>
</comment>
<name>A0A848APP2_9BACT</name>
<evidence type="ECO:0000256" key="1">
    <source>
        <dbReference type="SAM" id="Phobius"/>
    </source>
</evidence>
<gene>
    <name evidence="2" type="ORF">HF882_00160</name>
</gene>
<keyword evidence="1" id="KW-0812">Transmembrane</keyword>
<accession>A0A848APP2</accession>
<sequence length="200" mass="23463">MISERQPDMYELVRQERNMFCRWLVLHLACVAALLLGLFFACLYMQMPDRVIILARDHTVYLGNSAPLDSPRVIEDAALRAVYALLSRRCDIRNEKAIFFAFTRRGQAQAKAYLNETQEMFEKRKIFQEVESASVETAVLNGQPHALVKGILNRRGIYFGHPYRHRRDFALMMRLERGKSDRELPFKVAGMRYWEEEQND</sequence>
<organism evidence="2 3">
    <name type="scientific">Victivallis vadensis</name>
    <dbReference type="NCBI Taxonomy" id="172901"/>
    <lineage>
        <taxon>Bacteria</taxon>
        <taxon>Pseudomonadati</taxon>
        <taxon>Lentisphaerota</taxon>
        <taxon>Lentisphaeria</taxon>
        <taxon>Victivallales</taxon>
        <taxon>Victivallaceae</taxon>
        <taxon>Victivallis</taxon>
    </lineage>
</organism>
<keyword evidence="1" id="KW-0472">Membrane</keyword>
<protein>
    <submittedName>
        <fullName evidence="2">Uncharacterized protein</fullName>
    </submittedName>
</protein>
<dbReference type="RefSeq" id="WP_168961112.1">
    <property type="nucleotide sequence ID" value="NZ_JABAEW010000001.1"/>
</dbReference>
<dbReference type="Proteomes" id="UP000576225">
    <property type="component" value="Unassembled WGS sequence"/>
</dbReference>